<evidence type="ECO:0000256" key="6">
    <source>
        <dbReference type="ARBA" id="ARBA00022884"/>
    </source>
</evidence>
<dbReference type="GO" id="GO:0052908">
    <property type="term" value="F:16S rRNA (adenine(1518)-N(6)/adenine(1519)-N(6))-dimethyltransferase activity"/>
    <property type="evidence" value="ECO:0007669"/>
    <property type="project" value="UniProtKB-EC"/>
</dbReference>
<dbReference type="InterPro" id="IPR029063">
    <property type="entry name" value="SAM-dependent_MTases_sf"/>
</dbReference>
<protein>
    <submittedName>
        <fullName evidence="8">SSU rRNA (Adenine(1518)-N(6)/adenine(1519)-N(6))-dimethyltransferase</fullName>
        <ecNumber evidence="8">2.1.1.182</ecNumber>
    </submittedName>
</protein>
<keyword evidence="4 8" id="KW-0808">Transferase</keyword>
<dbReference type="GO" id="GO:0003723">
    <property type="term" value="F:RNA binding"/>
    <property type="evidence" value="ECO:0007669"/>
    <property type="project" value="UniProtKB-KW"/>
</dbReference>
<keyword evidence="3 8" id="KW-0489">Methyltransferase</keyword>
<evidence type="ECO:0000256" key="3">
    <source>
        <dbReference type="ARBA" id="ARBA00022603"/>
    </source>
</evidence>
<reference evidence="8" key="1">
    <citation type="submission" date="2016-10" db="EMBL/GenBank/DDBJ databases">
        <authorList>
            <person name="de Groot N.N."/>
        </authorList>
    </citation>
    <scope>NUCLEOTIDE SEQUENCE</scope>
</reference>
<dbReference type="PROSITE" id="PS51689">
    <property type="entry name" value="SAM_RNA_A_N6_MT"/>
    <property type="match status" value="1"/>
</dbReference>
<keyword evidence="5" id="KW-0949">S-adenosyl-L-methionine</keyword>
<dbReference type="AlphaFoldDB" id="A0A1W1CKY7"/>
<dbReference type="SUPFAM" id="SSF53335">
    <property type="entry name" value="S-adenosyl-L-methionine-dependent methyltransferases"/>
    <property type="match status" value="1"/>
</dbReference>
<keyword evidence="6" id="KW-0694">RNA-binding</keyword>
<accession>A0A1W1CKY7</accession>
<dbReference type="EC" id="2.1.1.182" evidence="8"/>
<dbReference type="Gene3D" id="1.10.8.100">
    <property type="entry name" value="Ribosomal RNA adenine dimethylase-like, domain 2"/>
    <property type="match status" value="1"/>
</dbReference>
<dbReference type="InterPro" id="IPR020598">
    <property type="entry name" value="rRNA_Ade_methylase_Trfase_N"/>
</dbReference>
<dbReference type="GO" id="GO:0005829">
    <property type="term" value="C:cytosol"/>
    <property type="evidence" value="ECO:0007669"/>
    <property type="project" value="TreeGrafter"/>
</dbReference>
<dbReference type="InterPro" id="IPR001737">
    <property type="entry name" value="KsgA/Erm"/>
</dbReference>
<evidence type="ECO:0000313" key="8">
    <source>
        <dbReference type="EMBL" id="SFV66373.1"/>
    </source>
</evidence>
<keyword evidence="1" id="KW-0963">Cytoplasm</keyword>
<keyword evidence="2" id="KW-0698">rRNA processing</keyword>
<sequence length="272" mass="31010">MSNKKNLAEFANKRYGQNFLKNNQVIKQIIQAMPKDNLTVAEIGPGLGDLTKELINVRTVEAFEVDKRLCEHLQVEFSESIYQGGLTLNCGDVLERWGESSLLDKEYHLVANLPYYIATNIILKALKDKHCQSILVMVQKEVAQKFSANVGEKTFSALSVLTQTVGFGELLFDVGAENFVPPPKVTSAILLIRKERNEDNKGFEDFLKVAFKQPRKKLSKNLSTHYPKDKIEALFLELEINSNIRPHETKTTIYHHLYTQLNKDNDGREKKQ</sequence>
<dbReference type="SMART" id="SM00650">
    <property type="entry name" value="rADc"/>
    <property type="match status" value="1"/>
</dbReference>
<evidence type="ECO:0000256" key="2">
    <source>
        <dbReference type="ARBA" id="ARBA00022552"/>
    </source>
</evidence>
<dbReference type="InterPro" id="IPR011530">
    <property type="entry name" value="rRNA_adenine_dimethylase"/>
</dbReference>
<dbReference type="HAMAP" id="MF_00607">
    <property type="entry name" value="16SrRNA_methyltr_A"/>
    <property type="match status" value="1"/>
</dbReference>
<proteinExistence type="inferred from homology"/>
<dbReference type="PANTHER" id="PTHR11727:SF7">
    <property type="entry name" value="DIMETHYLADENOSINE TRANSFERASE-RELATED"/>
    <property type="match status" value="1"/>
</dbReference>
<evidence type="ECO:0000259" key="7">
    <source>
        <dbReference type="SMART" id="SM00650"/>
    </source>
</evidence>
<evidence type="ECO:0000256" key="1">
    <source>
        <dbReference type="ARBA" id="ARBA00022490"/>
    </source>
</evidence>
<dbReference type="Pfam" id="PF00398">
    <property type="entry name" value="RrnaAD"/>
    <property type="match status" value="1"/>
</dbReference>
<dbReference type="EMBL" id="FPHE01000151">
    <property type="protein sequence ID" value="SFV66373.1"/>
    <property type="molecule type" value="Genomic_DNA"/>
</dbReference>
<evidence type="ECO:0000256" key="4">
    <source>
        <dbReference type="ARBA" id="ARBA00022679"/>
    </source>
</evidence>
<gene>
    <name evidence="8" type="ORF">MNB_SV-12-1954</name>
</gene>
<feature type="domain" description="Ribosomal RNA adenine methylase transferase N-terminal" evidence="7">
    <location>
        <begin position="25"/>
        <end position="196"/>
    </location>
</feature>
<dbReference type="Gene3D" id="3.40.50.150">
    <property type="entry name" value="Vaccinia Virus protein VP39"/>
    <property type="match status" value="1"/>
</dbReference>
<dbReference type="NCBIfam" id="TIGR00755">
    <property type="entry name" value="ksgA"/>
    <property type="match status" value="1"/>
</dbReference>
<name>A0A1W1CKY7_9ZZZZ</name>
<dbReference type="InterPro" id="IPR023165">
    <property type="entry name" value="rRNA_Ade_diMease-like_C"/>
</dbReference>
<evidence type="ECO:0000256" key="5">
    <source>
        <dbReference type="ARBA" id="ARBA00022691"/>
    </source>
</evidence>
<organism evidence="8">
    <name type="scientific">hydrothermal vent metagenome</name>
    <dbReference type="NCBI Taxonomy" id="652676"/>
    <lineage>
        <taxon>unclassified sequences</taxon>
        <taxon>metagenomes</taxon>
        <taxon>ecological metagenomes</taxon>
    </lineage>
</organism>
<dbReference type="PANTHER" id="PTHR11727">
    <property type="entry name" value="DIMETHYLADENOSINE TRANSFERASE"/>
    <property type="match status" value="1"/>
</dbReference>